<evidence type="ECO:0000313" key="3">
    <source>
        <dbReference type="EMBL" id="MDQ9128542.1"/>
    </source>
</evidence>
<sequence>MAVISGVLKGPMGDALEGVVIELRALRTSATVITKERSSSVTNASGRYSLTVEPGDYSVFISAFGRTPENRGSISVKVNSVTGTLNDFLLIPGESDLNPEIVATVDQMRAAAAASAAAAKVSENNAAATLTNSVKRGEFGIGGAALPYSGNIDDVTIATGMYLALSASTGTKPPGSPTGHLTVSREGAAGTTVN</sequence>
<dbReference type="InterPro" id="IPR013609">
    <property type="entry name" value="Stf-like_N"/>
</dbReference>
<name>A0AAJ2D8Q8_SERFO</name>
<evidence type="ECO:0000259" key="2">
    <source>
        <dbReference type="Pfam" id="PF08400"/>
    </source>
</evidence>
<dbReference type="AlphaFoldDB" id="A0AAJ2D8Q8"/>
<gene>
    <name evidence="3" type="ORF">RDT67_19170</name>
</gene>
<protein>
    <submittedName>
        <fullName evidence="3">Prophage tail fiber N-terminal domain-containing protein</fullName>
    </submittedName>
</protein>
<dbReference type="Gene3D" id="2.60.40.1120">
    <property type="entry name" value="Carboxypeptidase-like, regulatory domain"/>
    <property type="match status" value="1"/>
</dbReference>
<comment type="caution">
    <text evidence="3">The sequence shown here is derived from an EMBL/GenBank/DDBJ whole genome shotgun (WGS) entry which is preliminary data.</text>
</comment>
<evidence type="ECO:0000256" key="1">
    <source>
        <dbReference type="SAM" id="MobiDB-lite"/>
    </source>
</evidence>
<feature type="non-terminal residue" evidence="3">
    <location>
        <position position="194"/>
    </location>
</feature>
<dbReference type="Pfam" id="PF08400">
    <property type="entry name" value="phage_tail_N"/>
    <property type="match status" value="1"/>
</dbReference>
<dbReference type="InterPro" id="IPR008969">
    <property type="entry name" value="CarboxyPept-like_regulatory"/>
</dbReference>
<proteinExistence type="predicted"/>
<dbReference type="SUPFAM" id="SSF49464">
    <property type="entry name" value="Carboxypeptidase regulatory domain-like"/>
    <property type="match status" value="1"/>
</dbReference>
<feature type="region of interest" description="Disordered" evidence="1">
    <location>
        <begin position="169"/>
        <end position="194"/>
    </location>
</feature>
<organism evidence="3 4">
    <name type="scientific">Serratia fonticola</name>
    <dbReference type="NCBI Taxonomy" id="47917"/>
    <lineage>
        <taxon>Bacteria</taxon>
        <taxon>Pseudomonadati</taxon>
        <taxon>Pseudomonadota</taxon>
        <taxon>Gammaproteobacteria</taxon>
        <taxon>Enterobacterales</taxon>
        <taxon>Yersiniaceae</taxon>
        <taxon>Serratia</taxon>
    </lineage>
</organism>
<feature type="domain" description="Lambda-like tail fibre protein N-terminal" evidence="2">
    <location>
        <begin position="3"/>
        <end position="127"/>
    </location>
</feature>
<dbReference type="RefSeq" id="WP_309048079.1">
    <property type="nucleotide sequence ID" value="NZ_JAVIGA010000024.1"/>
</dbReference>
<reference evidence="3" key="1">
    <citation type="submission" date="2023-08" db="EMBL/GenBank/DDBJ databases">
        <title>The Comparative Genomic Analysis of Yersiniaceae from Polar Regions.</title>
        <authorList>
            <person name="Goncharov A."/>
            <person name="Aslanov B."/>
            <person name="Kolodzhieva V."/>
            <person name="Azarov D."/>
            <person name="Mochov A."/>
            <person name="Lebedeva E."/>
        </authorList>
    </citation>
    <scope>NUCLEOTIDE SEQUENCE</scope>
    <source>
        <strain evidence="3">Vf</strain>
    </source>
</reference>
<accession>A0AAJ2D8Q8</accession>
<dbReference type="EMBL" id="JAVIGA010000024">
    <property type="protein sequence ID" value="MDQ9128542.1"/>
    <property type="molecule type" value="Genomic_DNA"/>
</dbReference>
<evidence type="ECO:0000313" key="4">
    <source>
        <dbReference type="Proteomes" id="UP001224622"/>
    </source>
</evidence>
<dbReference type="Proteomes" id="UP001224622">
    <property type="component" value="Unassembled WGS sequence"/>
</dbReference>